<feature type="region of interest" description="Disordered" evidence="1">
    <location>
        <begin position="679"/>
        <end position="708"/>
    </location>
</feature>
<dbReference type="PANTHER" id="PTHR24148:SF82">
    <property type="entry name" value="HETEROKARYON INCOMPATIBILITY DOMAIN-CONTAINING PROTEIN"/>
    <property type="match status" value="1"/>
</dbReference>
<dbReference type="InterPro" id="IPR001202">
    <property type="entry name" value="WW_dom"/>
</dbReference>
<reference evidence="3" key="1">
    <citation type="journal article" date="2021" name="Nat. Commun.">
        <title>Genetic determinants of endophytism in the Arabidopsis root mycobiome.</title>
        <authorList>
            <person name="Mesny F."/>
            <person name="Miyauchi S."/>
            <person name="Thiergart T."/>
            <person name="Pickel B."/>
            <person name="Atanasova L."/>
            <person name="Karlsson M."/>
            <person name="Huettel B."/>
            <person name="Barry K.W."/>
            <person name="Haridas S."/>
            <person name="Chen C."/>
            <person name="Bauer D."/>
            <person name="Andreopoulos W."/>
            <person name="Pangilinan J."/>
            <person name="LaButti K."/>
            <person name="Riley R."/>
            <person name="Lipzen A."/>
            <person name="Clum A."/>
            <person name="Drula E."/>
            <person name="Henrissat B."/>
            <person name="Kohler A."/>
            <person name="Grigoriev I.V."/>
            <person name="Martin F.M."/>
            <person name="Hacquard S."/>
        </authorList>
    </citation>
    <scope>NUCLEOTIDE SEQUENCE</scope>
    <source>
        <strain evidence="3">MPI-SDFR-AT-0117</strain>
    </source>
</reference>
<dbReference type="SMART" id="SM00456">
    <property type="entry name" value="WW"/>
    <property type="match status" value="1"/>
</dbReference>
<dbReference type="PANTHER" id="PTHR24148">
    <property type="entry name" value="ANKYRIN REPEAT DOMAIN-CONTAINING PROTEIN 39 HOMOLOG-RELATED"/>
    <property type="match status" value="1"/>
</dbReference>
<proteinExistence type="predicted"/>
<evidence type="ECO:0000313" key="3">
    <source>
        <dbReference type="EMBL" id="KAH6693569.1"/>
    </source>
</evidence>
<comment type="caution">
    <text evidence="3">The sequence shown here is derived from an EMBL/GenBank/DDBJ whole genome shotgun (WGS) entry which is preliminary data.</text>
</comment>
<evidence type="ECO:0000259" key="2">
    <source>
        <dbReference type="PROSITE" id="PS50020"/>
    </source>
</evidence>
<dbReference type="Gene3D" id="2.20.70.10">
    <property type="match status" value="1"/>
</dbReference>
<dbReference type="Proteomes" id="UP000770015">
    <property type="component" value="Unassembled WGS sequence"/>
</dbReference>
<dbReference type="Pfam" id="PF26639">
    <property type="entry name" value="Het-6_barrel"/>
    <property type="match status" value="1"/>
</dbReference>
<gene>
    <name evidence="3" type="ORF">F5X68DRAFT_45793</name>
</gene>
<protein>
    <submittedName>
        <fullName evidence="3">Heterokaryon incompatibility protein-domain-containing protein</fullName>
    </submittedName>
</protein>
<dbReference type="SUPFAM" id="SSF51045">
    <property type="entry name" value="WW domain"/>
    <property type="match status" value="1"/>
</dbReference>
<dbReference type="CDD" id="cd00201">
    <property type="entry name" value="WW"/>
    <property type="match status" value="1"/>
</dbReference>
<feature type="domain" description="WW" evidence="2">
    <location>
        <begin position="73"/>
        <end position="106"/>
    </location>
</feature>
<dbReference type="InterPro" id="IPR010730">
    <property type="entry name" value="HET"/>
</dbReference>
<dbReference type="AlphaFoldDB" id="A0A9P8VHH1"/>
<dbReference type="PROSITE" id="PS01159">
    <property type="entry name" value="WW_DOMAIN_1"/>
    <property type="match status" value="1"/>
</dbReference>
<dbReference type="Pfam" id="PF06985">
    <property type="entry name" value="HET"/>
    <property type="match status" value="1"/>
</dbReference>
<dbReference type="EMBL" id="JAGSXJ010000003">
    <property type="protein sequence ID" value="KAH6693569.1"/>
    <property type="molecule type" value="Genomic_DNA"/>
</dbReference>
<evidence type="ECO:0000313" key="4">
    <source>
        <dbReference type="Proteomes" id="UP000770015"/>
    </source>
</evidence>
<sequence>MSPADSDQGGMSLHSIEYESLDLEKGEIRLATILPGSFNDPIRLKFQHVYLPIPEQDLASPIVDSESLISLRKTLPEGWKAEHTVEGRLFFWKTDGSQSSWTHPDPNYPYDPSEFDAKVLLDDSLPDFEALSYCWGERHPEETIFIETKTPPFTMPAQPNLTKALRHLRYTDKPRTLWIDAICINQYDKVERGRHVARMGSIYALSPRVVAWLGPATPTSDEALEELEKMGRQLEITPSGGYRAPDADHPEWYQRYPCTPEKRDALSHLFWDHAWWQRLWIWQEIMLARSSISDGAIMQCGSKTVSWYLVRRALRLLRETVLPDAAMRRGLYPAPAMWLPHAFAATSTRDWDSLSYLMRSTSQSGCTDPRDRVYALLGLVPKRLADKIVPDYDASAAKVFQDALLAFIEVNENLILLKFCDSELRTETWDGPSWVPDWQVGVTVTPQQARAAGGTKAVAKLVGPGFLGVDGVAAARVGAISEAHWLKDSSHLSTAAIFDIIKAWHKVWEANSPEKATLIEFFTALRYGWVGERRNIGVSAREYGEEYLSLVERDTAVTDDDLARGHLLEDMVRDEKNCTFFCTEDGLAGMGPVGMKTGDIVAVFLGCPHPIVIREVASGTEPAYKVIGPAYVNGLMESQALLGHLPSPWVIRVDWSTGREKWIWYNTETEELSPDLRLGDLPDGWSEAEDGTLTDPSGAVQTHDPRESVDALTAKGAKIETFRLI</sequence>
<keyword evidence="4" id="KW-1185">Reference proteome</keyword>
<dbReference type="InterPro" id="IPR052895">
    <property type="entry name" value="HetReg/Transcr_Mod"/>
</dbReference>
<dbReference type="OrthoDB" id="4850726at2759"/>
<accession>A0A9P8VHH1</accession>
<name>A0A9P8VHH1_9PEZI</name>
<evidence type="ECO:0000256" key="1">
    <source>
        <dbReference type="SAM" id="MobiDB-lite"/>
    </source>
</evidence>
<dbReference type="PROSITE" id="PS50020">
    <property type="entry name" value="WW_DOMAIN_2"/>
    <property type="match status" value="1"/>
</dbReference>
<organism evidence="3 4">
    <name type="scientific">Plectosphaerella plurivora</name>
    <dbReference type="NCBI Taxonomy" id="936078"/>
    <lineage>
        <taxon>Eukaryota</taxon>
        <taxon>Fungi</taxon>
        <taxon>Dikarya</taxon>
        <taxon>Ascomycota</taxon>
        <taxon>Pezizomycotina</taxon>
        <taxon>Sordariomycetes</taxon>
        <taxon>Hypocreomycetidae</taxon>
        <taxon>Glomerellales</taxon>
        <taxon>Plectosphaerellaceae</taxon>
        <taxon>Plectosphaerella</taxon>
    </lineage>
</organism>
<dbReference type="InterPro" id="IPR036020">
    <property type="entry name" value="WW_dom_sf"/>
</dbReference>